<dbReference type="Proteomes" id="UP000003874">
    <property type="component" value="Unassembled WGS sequence"/>
</dbReference>
<feature type="transmembrane region" description="Helical" evidence="6">
    <location>
        <begin position="183"/>
        <end position="203"/>
    </location>
</feature>
<dbReference type="CDD" id="cd13136">
    <property type="entry name" value="MATE_DinF_like"/>
    <property type="match status" value="1"/>
</dbReference>
<sequence>MRQAPFSFVSFVFFLFYTTFVVMNLIDNSILKLALPSIISNITVPLLGLVDLAIVGHIGSETYIGSIAVGSMIFNVIYWIFGFLRMGNSGMTSQALGRKDYKAVLQVLKRSMIVALSISLLFLILQLPLCKLSLWIMHPSDAVSELTRIYFFICIWGAPAVLMLYALNGWFIGLQNTRIPMMIALFQNVVNIILSLFFVIVLGMKIEGVALGTVIAQWSGALIGLWFAYGNMEKLRKKSTPLHTPIQWISLFLVNRDIFIRTLFLVSVNLSFTAFGARQGDLILSANTLLMTFFSIFSYVLDGFAFAAEALCGKAFGAKDLCSFKNYTSQLLRWGIGLALVGTLLYIGGGHFFLTLITNSKVVLSVSSNYFYWVVLIPLSGYLAFVLDGIFIGATMTRYMLVSSFLAAICFFAIYFLCSPLMGNHALWLAFILFLFVRGIVEKVLLNRVQLKLIDK</sequence>
<dbReference type="STRING" id="888832.HMPREF9420_0198"/>
<comment type="subcellular location">
    <subcellularLocation>
        <location evidence="1">Membrane</location>
        <topology evidence="1">Multi-pass membrane protein</topology>
    </subcellularLocation>
</comment>
<dbReference type="InterPro" id="IPR044644">
    <property type="entry name" value="DinF-like"/>
</dbReference>
<feature type="transmembrane region" description="Helical" evidence="6">
    <location>
        <begin position="258"/>
        <end position="277"/>
    </location>
</feature>
<comment type="similarity">
    <text evidence="2">Belongs to the multi antimicrobial extrusion (MATE) (TC 2.A.66.1) family.</text>
</comment>
<dbReference type="GO" id="GO:0042910">
    <property type="term" value="F:xenobiotic transmembrane transporter activity"/>
    <property type="evidence" value="ECO:0007669"/>
    <property type="project" value="InterPro"/>
</dbReference>
<dbReference type="HOGENOM" id="CLU_012893_16_0_10"/>
<protein>
    <submittedName>
        <fullName evidence="7">MATE efflux family protein</fullName>
    </submittedName>
</protein>
<evidence type="ECO:0000256" key="2">
    <source>
        <dbReference type="ARBA" id="ARBA00010199"/>
    </source>
</evidence>
<evidence type="ECO:0000256" key="3">
    <source>
        <dbReference type="ARBA" id="ARBA00022692"/>
    </source>
</evidence>
<feature type="transmembrane region" description="Helical" evidence="6">
    <location>
        <begin position="149"/>
        <end position="171"/>
    </location>
</feature>
<comment type="caution">
    <text evidence="7">The sequence shown here is derived from an EMBL/GenBank/DDBJ whole genome shotgun (WGS) entry which is preliminary data.</text>
</comment>
<keyword evidence="5 6" id="KW-0472">Membrane</keyword>
<evidence type="ECO:0000313" key="7">
    <source>
        <dbReference type="EMBL" id="EFV05657.1"/>
    </source>
</evidence>
<feature type="transmembrane region" description="Helical" evidence="6">
    <location>
        <begin position="209"/>
        <end position="229"/>
    </location>
</feature>
<keyword evidence="3 6" id="KW-0812">Transmembrane</keyword>
<keyword evidence="8" id="KW-1185">Reference proteome</keyword>
<dbReference type="GO" id="GO:0005886">
    <property type="term" value="C:plasma membrane"/>
    <property type="evidence" value="ECO:0007669"/>
    <property type="project" value="TreeGrafter"/>
</dbReference>
<gene>
    <name evidence="7" type="primary">dinF</name>
    <name evidence="7" type="ORF">HMPREF9420_0198</name>
</gene>
<dbReference type="NCBIfam" id="TIGR00797">
    <property type="entry name" value="matE"/>
    <property type="match status" value="1"/>
</dbReference>
<evidence type="ECO:0000256" key="5">
    <source>
        <dbReference type="ARBA" id="ARBA00023136"/>
    </source>
</evidence>
<feature type="transmembrane region" description="Helical" evidence="6">
    <location>
        <begin position="107"/>
        <end position="129"/>
    </location>
</feature>
<dbReference type="GO" id="GO:0015297">
    <property type="term" value="F:antiporter activity"/>
    <property type="evidence" value="ECO:0007669"/>
    <property type="project" value="InterPro"/>
</dbReference>
<dbReference type="InterPro" id="IPR002528">
    <property type="entry name" value="MATE_fam"/>
</dbReference>
<feature type="transmembrane region" description="Helical" evidence="6">
    <location>
        <begin position="331"/>
        <end position="358"/>
    </location>
</feature>
<evidence type="ECO:0000256" key="1">
    <source>
        <dbReference type="ARBA" id="ARBA00004141"/>
    </source>
</evidence>
<reference evidence="7 8" key="1">
    <citation type="submission" date="2010-12" db="EMBL/GenBank/DDBJ databases">
        <authorList>
            <person name="Muzny D."/>
            <person name="Qin X."/>
            <person name="Deng J."/>
            <person name="Jiang H."/>
            <person name="Liu Y."/>
            <person name="Qu J."/>
            <person name="Song X.-Z."/>
            <person name="Zhang L."/>
            <person name="Thornton R."/>
            <person name="Coyle M."/>
            <person name="Francisco L."/>
            <person name="Jackson L."/>
            <person name="Javaid M."/>
            <person name="Korchina V."/>
            <person name="Kovar C."/>
            <person name="Mata R."/>
            <person name="Mathew T."/>
            <person name="Ngo R."/>
            <person name="Nguyen L."/>
            <person name="Nguyen N."/>
            <person name="Okwuonu G."/>
            <person name="Ongeri F."/>
            <person name="Pham C."/>
            <person name="Simmons D."/>
            <person name="Wilczek-Boney K."/>
            <person name="Hale W."/>
            <person name="Jakkamsetti A."/>
            <person name="Pham P."/>
            <person name="Ruth R."/>
            <person name="San Lucas F."/>
            <person name="Warren J."/>
            <person name="Zhang J."/>
            <person name="Zhao Z."/>
            <person name="Zhou C."/>
            <person name="Zhu D."/>
            <person name="Lee S."/>
            <person name="Bess C."/>
            <person name="Blankenburg K."/>
            <person name="Forbes L."/>
            <person name="Fu Q."/>
            <person name="Gubbala S."/>
            <person name="Hirani K."/>
            <person name="Jayaseelan J.C."/>
            <person name="Lara F."/>
            <person name="Munidasa M."/>
            <person name="Palculict T."/>
            <person name="Patil S."/>
            <person name="Pu L.-L."/>
            <person name="Saada N."/>
            <person name="Tang L."/>
            <person name="Weissenberger G."/>
            <person name="Zhu Y."/>
            <person name="Hemphill L."/>
            <person name="Shang Y."/>
            <person name="Youmans B."/>
            <person name="Ayvaz T."/>
            <person name="Ross M."/>
            <person name="Santibanez J."/>
            <person name="Aqrawi P."/>
            <person name="Gross S."/>
            <person name="Joshi V."/>
            <person name="Fowler G."/>
            <person name="Nazareth L."/>
            <person name="Reid J."/>
            <person name="Worley K."/>
            <person name="Petrosino J."/>
            <person name="Highlander S."/>
            <person name="Gibbs R."/>
        </authorList>
    </citation>
    <scope>NUCLEOTIDE SEQUENCE [LARGE SCALE GENOMIC DNA]</scope>
    <source>
        <strain evidence="7 8">DSM 15606</strain>
    </source>
</reference>
<evidence type="ECO:0000256" key="4">
    <source>
        <dbReference type="ARBA" id="ARBA00022989"/>
    </source>
</evidence>
<feature type="transmembrane region" description="Helical" evidence="6">
    <location>
        <begin position="64"/>
        <end position="86"/>
    </location>
</feature>
<accession>E6ML31</accession>
<feature type="transmembrane region" description="Helical" evidence="6">
    <location>
        <begin position="428"/>
        <end position="446"/>
    </location>
</feature>
<organism evidence="7 8">
    <name type="scientific">Segatella salivae DSM 15606</name>
    <dbReference type="NCBI Taxonomy" id="888832"/>
    <lineage>
        <taxon>Bacteria</taxon>
        <taxon>Pseudomonadati</taxon>
        <taxon>Bacteroidota</taxon>
        <taxon>Bacteroidia</taxon>
        <taxon>Bacteroidales</taxon>
        <taxon>Prevotellaceae</taxon>
        <taxon>Segatella</taxon>
    </lineage>
</organism>
<feature type="transmembrane region" description="Helical" evidence="6">
    <location>
        <begin position="399"/>
        <end position="422"/>
    </location>
</feature>
<proteinExistence type="inferred from homology"/>
<dbReference type="PANTHER" id="PTHR42893">
    <property type="entry name" value="PROTEIN DETOXIFICATION 44, CHLOROPLASTIC-RELATED"/>
    <property type="match status" value="1"/>
</dbReference>
<feature type="transmembrane region" description="Helical" evidence="6">
    <location>
        <begin position="289"/>
        <end position="311"/>
    </location>
</feature>
<evidence type="ECO:0000256" key="6">
    <source>
        <dbReference type="SAM" id="Phobius"/>
    </source>
</evidence>
<feature type="transmembrane region" description="Helical" evidence="6">
    <location>
        <begin position="38"/>
        <end position="58"/>
    </location>
</feature>
<dbReference type="Pfam" id="PF01554">
    <property type="entry name" value="MatE"/>
    <property type="match status" value="2"/>
</dbReference>
<dbReference type="AlphaFoldDB" id="E6ML31"/>
<feature type="transmembrane region" description="Helical" evidence="6">
    <location>
        <begin position="6"/>
        <end position="26"/>
    </location>
</feature>
<dbReference type="PANTHER" id="PTHR42893:SF46">
    <property type="entry name" value="PROTEIN DETOXIFICATION 44, CHLOROPLASTIC"/>
    <property type="match status" value="1"/>
</dbReference>
<evidence type="ECO:0000313" key="8">
    <source>
        <dbReference type="Proteomes" id="UP000003874"/>
    </source>
</evidence>
<keyword evidence="4 6" id="KW-1133">Transmembrane helix</keyword>
<feature type="transmembrane region" description="Helical" evidence="6">
    <location>
        <begin position="370"/>
        <end position="392"/>
    </location>
</feature>
<dbReference type="EMBL" id="AEQO01000017">
    <property type="protein sequence ID" value="EFV05657.1"/>
    <property type="molecule type" value="Genomic_DNA"/>
</dbReference>
<dbReference type="eggNOG" id="COG0534">
    <property type="taxonomic scope" value="Bacteria"/>
</dbReference>
<name>E6ML31_9BACT</name>